<dbReference type="OrthoDB" id="15425at2759"/>
<evidence type="ECO:0000259" key="16">
    <source>
        <dbReference type="PROSITE" id="PS50002"/>
    </source>
</evidence>
<dbReference type="PANTHER" id="PTHR11609">
    <property type="entry name" value="PURINE BIOSYNTHESIS PROTEIN 6/7, PUR6/7"/>
    <property type="match status" value="1"/>
</dbReference>
<feature type="compositionally biased region" description="Basic and acidic residues" evidence="15">
    <location>
        <begin position="401"/>
        <end position="426"/>
    </location>
</feature>
<dbReference type="GO" id="GO:0006189">
    <property type="term" value="P:'de novo' IMP biosynthetic process"/>
    <property type="evidence" value="ECO:0007669"/>
    <property type="project" value="UniProtKB-UniPathway"/>
</dbReference>
<feature type="compositionally biased region" description="Low complexity" evidence="15">
    <location>
        <begin position="521"/>
        <end position="539"/>
    </location>
</feature>
<dbReference type="InterPro" id="IPR001452">
    <property type="entry name" value="SH3_domain"/>
</dbReference>
<dbReference type="Gene3D" id="3.30.1490.20">
    <property type="entry name" value="ATP-grasp fold, A domain"/>
    <property type="match status" value="1"/>
</dbReference>
<evidence type="ECO:0000256" key="13">
    <source>
        <dbReference type="PROSITE-ProRule" id="PRU00192"/>
    </source>
</evidence>
<dbReference type="Gene3D" id="2.30.30.40">
    <property type="entry name" value="SH3 Domains"/>
    <property type="match status" value="1"/>
</dbReference>
<dbReference type="NCBIfam" id="TIGR01161">
    <property type="entry name" value="purK"/>
    <property type="match status" value="1"/>
</dbReference>
<evidence type="ECO:0000256" key="15">
    <source>
        <dbReference type="SAM" id="MobiDB-lite"/>
    </source>
</evidence>
<dbReference type="Gene3D" id="3.30.470.20">
    <property type="entry name" value="ATP-grasp fold, B domain"/>
    <property type="match status" value="1"/>
</dbReference>
<dbReference type="Pfam" id="PF22660">
    <property type="entry name" value="RS_preATP-grasp-like"/>
    <property type="match status" value="1"/>
</dbReference>
<dbReference type="InterPro" id="IPR029071">
    <property type="entry name" value="Ubiquitin-like_domsf"/>
</dbReference>
<dbReference type="Pfam" id="PF00731">
    <property type="entry name" value="AIRC"/>
    <property type="match status" value="1"/>
</dbReference>
<dbReference type="InterPro" id="IPR003135">
    <property type="entry name" value="ATP-grasp_carboxylate-amine"/>
</dbReference>
<dbReference type="Pfam" id="PF00788">
    <property type="entry name" value="RA"/>
    <property type="match status" value="1"/>
</dbReference>
<dbReference type="Gene3D" id="3.40.50.1970">
    <property type="match status" value="1"/>
</dbReference>
<reference evidence="19 20" key="1">
    <citation type="journal article" date="2019" name="Fungal Biol. Biotechnol.">
        <title>Draft genome sequence of fastidious pathogen Ceratobasidium theobromae, which causes vascular-streak dieback in Theobroma cacao.</title>
        <authorList>
            <person name="Ali S.S."/>
            <person name="Asman A."/>
            <person name="Shao J."/>
            <person name="Firmansyah A.P."/>
            <person name="Susilo A.W."/>
            <person name="Rosmana A."/>
            <person name="McMahon P."/>
            <person name="Junaid M."/>
            <person name="Guest D."/>
            <person name="Kheng T.Y."/>
            <person name="Meinhardt L.W."/>
            <person name="Bailey B.A."/>
        </authorList>
    </citation>
    <scope>NUCLEOTIDE SEQUENCE [LARGE SCALE GENOMIC DNA]</scope>
    <source>
        <strain evidence="19 20">CT2</strain>
    </source>
</reference>
<feature type="compositionally biased region" description="Basic and acidic residues" evidence="15">
    <location>
        <begin position="383"/>
        <end position="394"/>
    </location>
</feature>
<feature type="compositionally biased region" description="Basic and acidic residues" evidence="15">
    <location>
        <begin position="328"/>
        <end position="340"/>
    </location>
</feature>
<dbReference type="InterPro" id="IPR016185">
    <property type="entry name" value="PreATP-grasp_dom_sf"/>
</dbReference>
<evidence type="ECO:0000256" key="10">
    <source>
        <dbReference type="ARBA" id="ARBA00022840"/>
    </source>
</evidence>
<dbReference type="InterPro" id="IPR013815">
    <property type="entry name" value="ATP_grasp_subdomain_1"/>
</dbReference>
<evidence type="ECO:0000256" key="2">
    <source>
        <dbReference type="ARBA" id="ARBA00004747"/>
    </source>
</evidence>
<feature type="domain" description="ATP-grasp" evidence="18">
    <location>
        <begin position="1412"/>
        <end position="1599"/>
    </location>
</feature>
<feature type="compositionally biased region" description="Polar residues" evidence="15">
    <location>
        <begin position="1179"/>
        <end position="1189"/>
    </location>
</feature>
<dbReference type="HAMAP" id="MF_01929">
    <property type="entry name" value="PurE_classI"/>
    <property type="match status" value="1"/>
</dbReference>
<feature type="compositionally biased region" description="Polar residues" evidence="15">
    <location>
        <begin position="317"/>
        <end position="326"/>
    </location>
</feature>
<dbReference type="SUPFAM" id="SSF52255">
    <property type="entry name" value="N5-CAIR mutase (phosphoribosylaminoimidazole carboxylase, PurE)"/>
    <property type="match status" value="1"/>
</dbReference>
<feature type="compositionally biased region" description="Polar residues" evidence="15">
    <location>
        <begin position="1160"/>
        <end position="1171"/>
    </location>
</feature>
<dbReference type="InterPro" id="IPR000159">
    <property type="entry name" value="RA_dom"/>
</dbReference>
<dbReference type="EC" id="4.1.1.21" evidence="4"/>
<dbReference type="GO" id="GO:0046872">
    <property type="term" value="F:metal ion binding"/>
    <property type="evidence" value="ECO:0007669"/>
    <property type="project" value="InterPro"/>
</dbReference>
<evidence type="ECO:0000256" key="5">
    <source>
        <dbReference type="ARBA" id="ARBA00021059"/>
    </source>
</evidence>
<feature type="domain" description="Ras-associating" evidence="17">
    <location>
        <begin position="609"/>
        <end position="735"/>
    </location>
</feature>
<evidence type="ECO:0000256" key="7">
    <source>
        <dbReference type="ARBA" id="ARBA00022741"/>
    </source>
</evidence>
<feature type="domain" description="SH3" evidence="16">
    <location>
        <begin position="75"/>
        <end position="136"/>
    </location>
</feature>
<sequence>MGDNRSGLRARQDTLDLHGDLAHDEQGYQHYDDKRYGSDDEYHNGVSIMEDEDDQEEFMDEDDRSSVSEIPDPSIDFDLVYSLHTFVATVEGQANVAKGDSLFLMDDSNSYWWLVRVLKSQEVGYIPAENIETPYERLARLNKHRNVDLASATQQERTEDTRTIRERDRRQRYGSSPVPPPKSVVFGGGSNQVFNYPPAVWNPEEFEGDEWDEDEDDDEYEEAYEEQEDDTGTQAQTSHGKINPADFDPDDGMSWEEGADEQARRHGAQQQQQQSQQTEPSPAPTQTRLSPGAQQAQLGLGLASTLRQQGSRERLVSGQSQQSQDTVRGFDPENITETRRVTATPAIARDSPLNRPTNGESVTTGLGLQLAGQGQLQAQQRISQDEGKRSRDESNDSDTGGDPRKRGKDARSSNGDRKLRKDRGSDAPDTDGEGSGKESKDKKKKGGVLAGLFGRGKKEKKEKDNARKPISSQDSETSLATRGSDDSLSTPSTYTTSPPETTGPLLAQRRSNSMDPRRSMSNQPTNPQAAQASTPQASTLRMQRADQEQQARFQQSFARSPTSPPDPALAFGTQSAATQLRNHHTTTHNGRPGSLILIEGNQPLPELSVLRVFAGERVESEATFKTVLVNAETTSAKLVHQAMQRFRLANAEDPSEYYLTVKSSGGAEATLRPDERPLLVFESEQARAPTVKRSSVGSINSIASNLSAVPAIAKLGMNDFADDSAVKFYLNRKPSAHAGTGLTSPQPIEEDVASRAEEMEEAAGGAADVDNDITRTLTSSAGAANGRPHLSVTTGTQGSVSPERFTSPSARFSVQVVIYPEDLPEGMVFDPHTEAIVPRETLQNRSLAGTVASPGISQTQRRKVLTFPKNTTVAEVIEASLERFGILEGVVEGGDDVEDKMTKRRSHSRVRYGLAVLAEGQAERDLFPSSKVLDAFVKQPIMRVIDRRSNDAKRRSADSVMLLAAAEDIQRDDPVFILRRVAGGRNSVRSSTSRYSAPLDEVALQQLAQRESVSDASVFSDQQQPAHQMTPKEIIAAQRAASRANQRAMITSQANSERGVDVLLPDRATLRSTRARTDDRMRYSYVLPDGEAYDISDIVERELRGSQTHPGARAASREGDLLEGVLETPRNVMEEKLDRVLTKIRDDKSNGRLGIGMSMQARQSPSATSRSSHIRHGSDSSPRLGSSPHQDSDASHYYNGRSPVTPPTTVEARGPSRPVLMRDNFGLTELMAVVELTAALRKPAPRPGLSLVDELLFGPSITAGDIHPMLRDIYEPTFGEMQEVDRINEKLLRVAITLVVHRMNAKRIGVLGGGQLGRMLAASASLLNVEVLFLDVGAQAPAKQVLASTQHIDGSFSDASKIRELASKVDILTVEIEHVNVDVLESIEKEGKVSVQPTSATIRTIQDKYAQKEHLMAHGVRVAESVPVASSVQAVQEAGRNLGYPLMLKSRTLAYDGRGNYVVRSAEQAPDALRALGDRSLYAERWAPFVKELAVMVVRALDGEVKSYPVVETVHKNNICHLVFAPAREATSVVRAAGKLAEDAVRTFTGAGVFGVEMFLMPDDSLMVNEIAPRPHNSGHYTIEGCYSSQYDNHLRAILSLPLGNTELKVPSAVMLNLIGQTDQGDEIGRVTRAALSVPGASVHLYGKAACRPGRKMGHITVVGTSDAQTRRSLRDLLQAMGELADQIEMYAPLDPAPGFSHPSPLVGVIMGSDSDLPTMRAAATVLENFNIPFELSIVSAHRTADRMVTYARTAAGRGLKVIISGAGGAAHLPGMVAAMTNLPVIGVPVKGSSLDGVDSLHSIVQMPRGVPVATVAINNSTNAGLLAVRILGTSDPQIQAAMDAYMQNMEKEVLGKVDRLRQVGWKAAKGGEFATGARSALKLVPDMQKRKTLAGRFCH</sequence>
<protein>
    <recommendedName>
        <fullName evidence="5">Phosphoribosylaminoimidazole carboxylase</fullName>
        <ecNumber evidence="4">4.1.1.21</ecNumber>
    </recommendedName>
    <alternativeName>
        <fullName evidence="12">AIR carboxylase</fullName>
    </alternativeName>
</protein>
<dbReference type="InterPro" id="IPR011054">
    <property type="entry name" value="Rudment_hybrid_motif"/>
</dbReference>
<dbReference type="Pfam" id="PF17769">
    <property type="entry name" value="PurK_C"/>
    <property type="match status" value="1"/>
</dbReference>
<dbReference type="FunFam" id="3.40.50.1970:FF:000013">
    <property type="entry name" value="Phosphoribosylaminoimidazole carboxylase"/>
    <property type="match status" value="1"/>
</dbReference>
<organism evidence="19 20">
    <name type="scientific">Ceratobasidium theobromae</name>
    <dbReference type="NCBI Taxonomy" id="1582974"/>
    <lineage>
        <taxon>Eukaryota</taxon>
        <taxon>Fungi</taxon>
        <taxon>Dikarya</taxon>
        <taxon>Basidiomycota</taxon>
        <taxon>Agaricomycotina</taxon>
        <taxon>Agaricomycetes</taxon>
        <taxon>Cantharellales</taxon>
        <taxon>Ceratobasidiaceae</taxon>
        <taxon>Ceratobasidium</taxon>
    </lineage>
</organism>
<keyword evidence="10 14" id="KW-0067">ATP-binding</keyword>
<feature type="compositionally biased region" description="Polar residues" evidence="15">
    <location>
        <begin position="470"/>
        <end position="481"/>
    </location>
</feature>
<feature type="compositionally biased region" description="Acidic residues" evidence="15">
    <location>
        <begin position="247"/>
        <end position="260"/>
    </location>
</feature>
<dbReference type="CDD" id="cd17043">
    <property type="entry name" value="RA"/>
    <property type="match status" value="1"/>
</dbReference>
<dbReference type="Gene3D" id="3.40.50.20">
    <property type="match status" value="1"/>
</dbReference>
<dbReference type="PROSITE" id="PS50002">
    <property type="entry name" value="SH3"/>
    <property type="match status" value="1"/>
</dbReference>
<keyword evidence="6 13" id="KW-0728">SH3 domain</keyword>
<gene>
    <name evidence="19" type="ORF">CTheo_1248</name>
</gene>
<evidence type="ECO:0000313" key="19">
    <source>
        <dbReference type="EMBL" id="KAB5595376.1"/>
    </source>
</evidence>
<dbReference type="InterPro" id="IPR033747">
    <property type="entry name" value="PurE_ClassI"/>
</dbReference>
<accession>A0A5N5QW22</accession>
<evidence type="ECO:0000259" key="17">
    <source>
        <dbReference type="PROSITE" id="PS50200"/>
    </source>
</evidence>
<dbReference type="Pfam" id="PF02222">
    <property type="entry name" value="ATP-grasp"/>
    <property type="match status" value="1"/>
</dbReference>
<dbReference type="NCBIfam" id="TIGR01162">
    <property type="entry name" value="purE"/>
    <property type="match status" value="1"/>
</dbReference>
<keyword evidence="8" id="KW-0658">Purine biosynthesis</keyword>
<feature type="region of interest" description="Disordered" evidence="15">
    <location>
        <begin position="1"/>
        <end position="42"/>
    </location>
</feature>
<evidence type="ECO:0000256" key="14">
    <source>
        <dbReference type="PROSITE-ProRule" id="PRU00409"/>
    </source>
</evidence>
<dbReference type="PROSITE" id="PS50975">
    <property type="entry name" value="ATP_GRASP"/>
    <property type="match status" value="1"/>
</dbReference>
<feature type="region of interest" description="Disordered" evidence="15">
    <location>
        <begin position="1149"/>
        <end position="1217"/>
    </location>
</feature>
<dbReference type="FunFam" id="2.30.30.40:FF:000035">
    <property type="entry name" value="SH3 domain containing protein"/>
    <property type="match status" value="1"/>
</dbReference>
<feature type="compositionally biased region" description="Acidic residues" evidence="15">
    <location>
        <begin position="204"/>
        <end position="231"/>
    </location>
</feature>
<dbReference type="SUPFAM" id="SSF50044">
    <property type="entry name" value="SH3-domain"/>
    <property type="match status" value="1"/>
</dbReference>
<evidence type="ECO:0000256" key="4">
    <source>
        <dbReference type="ARBA" id="ARBA00012329"/>
    </source>
</evidence>
<proteinExistence type="inferred from homology"/>
<feature type="region of interest" description="Disordered" evidence="15">
    <location>
        <begin position="752"/>
        <end position="806"/>
    </location>
</feature>
<dbReference type="HAMAP" id="MF_01928">
    <property type="entry name" value="PurK"/>
    <property type="match status" value="1"/>
</dbReference>
<dbReference type="FunFam" id="3.30.470.20:FF:000037">
    <property type="entry name" value="Phosphoribosylaminoimidazole carboxylase, chloroplastic"/>
    <property type="match status" value="1"/>
</dbReference>
<evidence type="ECO:0000313" key="20">
    <source>
        <dbReference type="Proteomes" id="UP000383932"/>
    </source>
</evidence>
<feature type="compositionally biased region" description="Low complexity" evidence="15">
    <location>
        <begin position="268"/>
        <end position="295"/>
    </location>
</feature>
<evidence type="ECO:0000259" key="18">
    <source>
        <dbReference type="PROSITE" id="PS50975"/>
    </source>
</evidence>
<dbReference type="Proteomes" id="UP000383932">
    <property type="component" value="Unassembled WGS sequence"/>
</dbReference>
<feature type="compositionally biased region" description="Polar residues" evidence="15">
    <location>
        <begin position="354"/>
        <end position="364"/>
    </location>
</feature>
<keyword evidence="20" id="KW-1185">Reference proteome</keyword>
<dbReference type="SMART" id="SM00314">
    <property type="entry name" value="RA"/>
    <property type="match status" value="1"/>
</dbReference>
<comment type="pathway">
    <text evidence="2">Purine metabolism; IMP biosynthesis via de novo pathway; 5-amino-1-(5-phospho-D-ribosyl)imidazole-4-carboxylate from 5-amino-1-(5-phospho-D-ribosyl)imidazole (carboxylase route): step 1/1.</text>
</comment>
<name>A0A5N5QW22_9AGAM</name>
<evidence type="ECO:0000256" key="3">
    <source>
        <dbReference type="ARBA" id="ARBA00006114"/>
    </source>
</evidence>
<dbReference type="Gene3D" id="3.10.20.90">
    <property type="entry name" value="Phosphatidylinositol 3-kinase Catalytic Subunit, Chain A, domain 1"/>
    <property type="match status" value="1"/>
</dbReference>
<dbReference type="GO" id="GO:0004638">
    <property type="term" value="F:phosphoribosylaminoimidazole carboxylase activity"/>
    <property type="evidence" value="ECO:0007669"/>
    <property type="project" value="UniProtKB-EC"/>
</dbReference>
<dbReference type="SMART" id="SM00326">
    <property type="entry name" value="SH3"/>
    <property type="match status" value="1"/>
</dbReference>
<evidence type="ECO:0000256" key="9">
    <source>
        <dbReference type="ARBA" id="ARBA00022793"/>
    </source>
</evidence>
<dbReference type="SMART" id="SM01001">
    <property type="entry name" value="AIRC"/>
    <property type="match status" value="1"/>
</dbReference>
<dbReference type="NCBIfam" id="NF004679">
    <property type="entry name" value="PRK06019.1-5"/>
    <property type="match status" value="1"/>
</dbReference>
<dbReference type="InterPro" id="IPR040686">
    <property type="entry name" value="PurK_C"/>
</dbReference>
<feature type="compositionally biased region" description="Low complexity" evidence="15">
    <location>
        <begin position="487"/>
        <end position="504"/>
    </location>
</feature>
<feature type="region of interest" description="Disordered" evidence="15">
    <location>
        <begin position="149"/>
        <end position="295"/>
    </location>
</feature>
<dbReference type="InterPro" id="IPR036028">
    <property type="entry name" value="SH3-like_dom_sf"/>
</dbReference>
<dbReference type="PROSITE" id="PS50200">
    <property type="entry name" value="RA"/>
    <property type="match status" value="1"/>
</dbReference>
<dbReference type="GO" id="GO:0007165">
    <property type="term" value="P:signal transduction"/>
    <property type="evidence" value="ECO:0007669"/>
    <property type="project" value="InterPro"/>
</dbReference>
<feature type="region of interest" description="Disordered" evidence="15">
    <location>
        <begin position="307"/>
        <end position="570"/>
    </location>
</feature>
<dbReference type="InterPro" id="IPR005875">
    <property type="entry name" value="PurK"/>
</dbReference>
<comment type="caution">
    <text evidence="19">The sequence shown here is derived from an EMBL/GenBank/DDBJ whole genome shotgun (WGS) entry which is preliminary data.</text>
</comment>
<dbReference type="InterPro" id="IPR011761">
    <property type="entry name" value="ATP-grasp"/>
</dbReference>
<keyword evidence="9" id="KW-0210">Decarboxylase</keyword>
<dbReference type="EMBL" id="SSOP01000010">
    <property type="protein sequence ID" value="KAB5595376.1"/>
    <property type="molecule type" value="Genomic_DNA"/>
</dbReference>
<dbReference type="UniPathway" id="UPA00074">
    <property type="reaction ID" value="UER00130"/>
</dbReference>
<dbReference type="SUPFAM" id="SSF52440">
    <property type="entry name" value="PreATP-grasp domain"/>
    <property type="match status" value="1"/>
</dbReference>
<dbReference type="InterPro" id="IPR000031">
    <property type="entry name" value="PurE_dom"/>
</dbReference>
<feature type="compositionally biased region" description="Polar residues" evidence="15">
    <location>
        <begin position="550"/>
        <end position="561"/>
    </location>
</feature>
<evidence type="ECO:0000256" key="6">
    <source>
        <dbReference type="ARBA" id="ARBA00022443"/>
    </source>
</evidence>
<dbReference type="GO" id="GO:0005524">
    <property type="term" value="F:ATP binding"/>
    <property type="evidence" value="ECO:0007669"/>
    <property type="project" value="UniProtKB-UniRule"/>
</dbReference>
<evidence type="ECO:0000256" key="11">
    <source>
        <dbReference type="ARBA" id="ARBA00023239"/>
    </source>
</evidence>
<dbReference type="SUPFAM" id="SSF51246">
    <property type="entry name" value="Rudiment single hybrid motif"/>
    <property type="match status" value="1"/>
</dbReference>
<feature type="compositionally biased region" description="Low complexity" evidence="15">
    <location>
        <begin position="365"/>
        <end position="380"/>
    </location>
</feature>
<dbReference type="SUPFAM" id="SSF56059">
    <property type="entry name" value="Glutathione synthetase ATP-binding domain-like"/>
    <property type="match status" value="1"/>
</dbReference>
<evidence type="ECO:0000256" key="8">
    <source>
        <dbReference type="ARBA" id="ARBA00022755"/>
    </source>
</evidence>
<keyword evidence="11" id="KW-0456">Lyase</keyword>
<comment type="similarity">
    <text evidence="3">In the C-terminal section; belongs to the AIR carboxylase family. Class I subfamily.</text>
</comment>
<evidence type="ECO:0000256" key="12">
    <source>
        <dbReference type="ARBA" id="ARBA00031607"/>
    </source>
</evidence>
<feature type="compositionally biased region" description="Polar residues" evidence="15">
    <location>
        <begin position="791"/>
        <end position="806"/>
    </location>
</feature>
<evidence type="ECO:0000256" key="1">
    <source>
        <dbReference type="ARBA" id="ARBA00001244"/>
    </source>
</evidence>
<dbReference type="InterPro" id="IPR054350">
    <property type="entry name" value="PurT/PurK_preATP-grasp"/>
</dbReference>
<feature type="compositionally biased region" description="Basic and acidic residues" evidence="15">
    <location>
        <begin position="10"/>
        <end position="42"/>
    </location>
</feature>
<keyword evidence="7 14" id="KW-0547">Nucleotide-binding</keyword>
<comment type="catalytic activity">
    <reaction evidence="1">
        <text>5-amino-1-(5-phospho-D-ribosyl)imidazole-4-carboxylate + H(+) = 5-amino-1-(5-phospho-beta-D-ribosyl)imidazole + CO2</text>
        <dbReference type="Rhea" id="RHEA:10792"/>
        <dbReference type="ChEBI" id="CHEBI:15378"/>
        <dbReference type="ChEBI" id="CHEBI:16526"/>
        <dbReference type="ChEBI" id="CHEBI:77657"/>
        <dbReference type="ChEBI" id="CHEBI:137981"/>
        <dbReference type="EC" id="4.1.1.21"/>
    </reaction>
</comment>
<dbReference type="PANTHER" id="PTHR11609:SF5">
    <property type="entry name" value="PHOSPHORIBOSYLAMINOIMIDAZOLE CARBOXYLASE"/>
    <property type="match status" value="1"/>
</dbReference>
<feature type="compositionally biased region" description="Basic and acidic residues" evidence="15">
    <location>
        <begin position="156"/>
        <end position="171"/>
    </location>
</feature>
<dbReference type="SUPFAM" id="SSF54236">
    <property type="entry name" value="Ubiquitin-like"/>
    <property type="match status" value="1"/>
</dbReference>